<gene>
    <name evidence="5 8" type="primary">rimM</name>
    <name evidence="8" type="ORF">SAMEA3545359_02659</name>
</gene>
<protein>
    <recommendedName>
        <fullName evidence="5">Ribosome maturation factor RimM</fullName>
    </recommendedName>
</protein>
<proteinExistence type="inferred from homology"/>
<dbReference type="Gene3D" id="2.30.30.240">
    <property type="entry name" value="PRC-barrel domain"/>
    <property type="match status" value="1"/>
</dbReference>
<evidence type="ECO:0000259" key="6">
    <source>
        <dbReference type="Pfam" id="PF01782"/>
    </source>
</evidence>
<evidence type="ECO:0000256" key="1">
    <source>
        <dbReference type="ARBA" id="ARBA00022490"/>
    </source>
</evidence>
<dbReference type="HAMAP" id="MF_00014">
    <property type="entry name" value="Ribosome_mat_RimM"/>
    <property type="match status" value="1"/>
</dbReference>
<evidence type="ECO:0000259" key="7">
    <source>
        <dbReference type="Pfam" id="PF24986"/>
    </source>
</evidence>
<dbReference type="GO" id="GO:0005840">
    <property type="term" value="C:ribosome"/>
    <property type="evidence" value="ECO:0007669"/>
    <property type="project" value="InterPro"/>
</dbReference>
<dbReference type="InterPro" id="IPR011033">
    <property type="entry name" value="PRC_barrel-like_sf"/>
</dbReference>
<evidence type="ECO:0000313" key="8">
    <source>
        <dbReference type="EMBL" id="SCJ89656.1"/>
    </source>
</evidence>
<keyword evidence="4 5" id="KW-0143">Chaperone</keyword>
<dbReference type="InterPro" id="IPR056792">
    <property type="entry name" value="PRC_RimM"/>
</dbReference>
<dbReference type="GO" id="GO:0006364">
    <property type="term" value="P:rRNA processing"/>
    <property type="evidence" value="ECO:0007669"/>
    <property type="project" value="UniProtKB-UniRule"/>
</dbReference>
<sequence>MKKFLEVGKIVATQGIRGEVRVQPWCDSPAFLLDFDTLYRQDGTAMEVQRARVQKNIVIVKFAGIERIEDGQPYIGTVLYIDRDDAQLPEGSYFVQDLLGLEVYDADTGARYGEVVEVSQTGANDVYHVKDGDKLRLVPAIKEVVLDIDFAGGSMRIRPLEGLFDDAH</sequence>
<evidence type="ECO:0000256" key="5">
    <source>
        <dbReference type="HAMAP-Rule" id="MF_00014"/>
    </source>
</evidence>
<name>A0A1C6K5P9_9FIRM</name>
<accession>A0A1C6K5P9</accession>
<evidence type="ECO:0000256" key="3">
    <source>
        <dbReference type="ARBA" id="ARBA00022552"/>
    </source>
</evidence>
<dbReference type="InterPro" id="IPR002676">
    <property type="entry name" value="RimM_N"/>
</dbReference>
<dbReference type="EMBL" id="FMHG01000003">
    <property type="protein sequence ID" value="SCJ89656.1"/>
    <property type="molecule type" value="Genomic_DNA"/>
</dbReference>
<dbReference type="PANTHER" id="PTHR33692">
    <property type="entry name" value="RIBOSOME MATURATION FACTOR RIMM"/>
    <property type="match status" value="1"/>
</dbReference>
<dbReference type="Pfam" id="PF24986">
    <property type="entry name" value="PRC_RimM"/>
    <property type="match status" value="1"/>
</dbReference>
<dbReference type="PANTHER" id="PTHR33692:SF1">
    <property type="entry name" value="RIBOSOME MATURATION FACTOR RIMM"/>
    <property type="match status" value="1"/>
</dbReference>
<comment type="similarity">
    <text evidence="5">Belongs to the RimM family.</text>
</comment>
<reference evidence="8" key="1">
    <citation type="submission" date="2015-09" db="EMBL/GenBank/DDBJ databases">
        <authorList>
            <consortium name="Pathogen Informatics"/>
        </authorList>
    </citation>
    <scope>NUCLEOTIDE SEQUENCE</scope>
    <source>
        <strain evidence="8">2789STDY5834896</strain>
    </source>
</reference>
<comment type="subunit">
    <text evidence="5">Binds ribosomal protein uS19.</text>
</comment>
<dbReference type="GO" id="GO:0043022">
    <property type="term" value="F:ribosome binding"/>
    <property type="evidence" value="ECO:0007669"/>
    <property type="project" value="InterPro"/>
</dbReference>
<dbReference type="SUPFAM" id="SSF50346">
    <property type="entry name" value="PRC-barrel domain"/>
    <property type="match status" value="1"/>
</dbReference>
<evidence type="ECO:0000256" key="2">
    <source>
        <dbReference type="ARBA" id="ARBA00022517"/>
    </source>
</evidence>
<dbReference type="InterPro" id="IPR011961">
    <property type="entry name" value="RimM"/>
</dbReference>
<dbReference type="NCBIfam" id="TIGR02273">
    <property type="entry name" value="16S_RimM"/>
    <property type="match status" value="1"/>
</dbReference>
<dbReference type="GO" id="GO:0042274">
    <property type="term" value="P:ribosomal small subunit biogenesis"/>
    <property type="evidence" value="ECO:0007669"/>
    <property type="project" value="UniProtKB-UniRule"/>
</dbReference>
<organism evidence="8">
    <name type="scientific">uncultured Anaerotruncus sp</name>
    <dbReference type="NCBI Taxonomy" id="905011"/>
    <lineage>
        <taxon>Bacteria</taxon>
        <taxon>Bacillati</taxon>
        <taxon>Bacillota</taxon>
        <taxon>Clostridia</taxon>
        <taxon>Eubacteriales</taxon>
        <taxon>Oscillospiraceae</taxon>
        <taxon>Anaerotruncus</taxon>
        <taxon>environmental samples</taxon>
    </lineage>
</organism>
<dbReference type="Gene3D" id="2.40.30.60">
    <property type="entry name" value="RimM"/>
    <property type="match status" value="1"/>
</dbReference>
<evidence type="ECO:0000256" key="4">
    <source>
        <dbReference type="ARBA" id="ARBA00023186"/>
    </source>
</evidence>
<dbReference type="SUPFAM" id="SSF50447">
    <property type="entry name" value="Translation proteins"/>
    <property type="match status" value="1"/>
</dbReference>
<feature type="domain" description="RimM N-terminal" evidence="6">
    <location>
        <begin position="7"/>
        <end position="85"/>
    </location>
</feature>
<comment type="function">
    <text evidence="5">An accessory protein needed during the final step in the assembly of 30S ribosomal subunit, possibly for assembly of the head region. Essential for efficient processing of 16S rRNA. May be needed both before and after RbfA during the maturation of 16S rRNA. It has affinity for free ribosomal 30S subunits but not for 70S ribosomes.</text>
</comment>
<dbReference type="InterPro" id="IPR036976">
    <property type="entry name" value="RimM_N_sf"/>
</dbReference>
<dbReference type="GO" id="GO:0005737">
    <property type="term" value="C:cytoplasm"/>
    <property type="evidence" value="ECO:0007669"/>
    <property type="project" value="UniProtKB-SubCell"/>
</dbReference>
<dbReference type="InterPro" id="IPR009000">
    <property type="entry name" value="Transl_B-barrel_sf"/>
</dbReference>
<feature type="domain" description="Ribosome maturation factor RimM PRC barrel" evidence="7">
    <location>
        <begin position="96"/>
        <end position="160"/>
    </location>
</feature>
<keyword evidence="1 5" id="KW-0963">Cytoplasm</keyword>
<keyword evidence="3 5" id="KW-0698">rRNA processing</keyword>
<comment type="domain">
    <text evidence="5">The PRC barrel domain binds ribosomal protein uS19.</text>
</comment>
<keyword evidence="2 5" id="KW-0690">Ribosome biogenesis</keyword>
<comment type="subcellular location">
    <subcellularLocation>
        <location evidence="5">Cytoplasm</location>
    </subcellularLocation>
</comment>
<dbReference type="Pfam" id="PF01782">
    <property type="entry name" value="RimM"/>
    <property type="match status" value="1"/>
</dbReference>
<dbReference type="AlphaFoldDB" id="A0A1C6K5P9"/>